<dbReference type="SUPFAM" id="SSF51230">
    <property type="entry name" value="Single hybrid motif"/>
    <property type="match status" value="1"/>
</dbReference>
<dbReference type="GO" id="GO:1990281">
    <property type="term" value="C:efflux pump complex"/>
    <property type="evidence" value="ECO:0007669"/>
    <property type="project" value="TreeGrafter"/>
</dbReference>
<dbReference type="GO" id="GO:0015562">
    <property type="term" value="F:efflux transmembrane transporter activity"/>
    <property type="evidence" value="ECO:0007669"/>
    <property type="project" value="TreeGrafter"/>
</dbReference>
<dbReference type="InterPro" id="IPR001054">
    <property type="entry name" value="A/G_cyclase"/>
</dbReference>
<dbReference type="CDD" id="cd07302">
    <property type="entry name" value="CHD"/>
    <property type="match status" value="1"/>
</dbReference>
<proteinExistence type="predicted"/>
<keyword evidence="1" id="KW-1133">Transmembrane helix</keyword>
<keyword evidence="4" id="KW-1185">Reference proteome</keyword>
<dbReference type="OrthoDB" id="9807521at2"/>
<dbReference type="Gene3D" id="3.30.70.1230">
    <property type="entry name" value="Nucleotide cyclase"/>
    <property type="match status" value="1"/>
</dbReference>
<dbReference type="Pfam" id="PF00211">
    <property type="entry name" value="Guanylate_cyc"/>
    <property type="match status" value="1"/>
</dbReference>
<feature type="domain" description="Guanylate cyclase" evidence="2">
    <location>
        <begin position="8"/>
        <end position="122"/>
    </location>
</feature>
<dbReference type="InterPro" id="IPR029787">
    <property type="entry name" value="Nucleotide_cyclase"/>
</dbReference>
<gene>
    <name evidence="3" type="ORF">MET9862_03487</name>
</gene>
<keyword evidence="1" id="KW-0812">Transmembrane</keyword>
<dbReference type="InterPro" id="IPR058649">
    <property type="entry name" value="CzcB_C"/>
</dbReference>
<evidence type="ECO:0000313" key="3">
    <source>
        <dbReference type="EMBL" id="VUD72882.1"/>
    </source>
</evidence>
<dbReference type="Gene3D" id="2.40.50.100">
    <property type="match status" value="1"/>
</dbReference>
<keyword evidence="1" id="KW-0472">Membrane</keyword>
<name>A0A509EFP7_9HYPH</name>
<feature type="transmembrane region" description="Helical" evidence="1">
    <location>
        <begin position="189"/>
        <end position="208"/>
    </location>
</feature>
<dbReference type="SUPFAM" id="SSF55073">
    <property type="entry name" value="Nucleotide cyclase"/>
    <property type="match status" value="1"/>
</dbReference>
<evidence type="ECO:0000256" key="1">
    <source>
        <dbReference type="SAM" id="Phobius"/>
    </source>
</evidence>
<dbReference type="InterPro" id="IPR011053">
    <property type="entry name" value="Single_hybrid_motif"/>
</dbReference>
<dbReference type="Pfam" id="PF25975">
    <property type="entry name" value="CzcB_C"/>
    <property type="match status" value="1"/>
</dbReference>
<dbReference type="GO" id="GO:0009190">
    <property type="term" value="P:cyclic nucleotide biosynthetic process"/>
    <property type="evidence" value="ECO:0007669"/>
    <property type="project" value="InterPro"/>
</dbReference>
<dbReference type="PROSITE" id="PS50125">
    <property type="entry name" value="GUANYLATE_CYCLASE_2"/>
    <property type="match status" value="1"/>
</dbReference>
<accession>A0A509EFP7</accession>
<dbReference type="Gene3D" id="2.40.420.20">
    <property type="match status" value="1"/>
</dbReference>
<dbReference type="AlphaFoldDB" id="A0A509EFP7"/>
<dbReference type="Proteomes" id="UP000410984">
    <property type="component" value="Unassembled WGS sequence"/>
</dbReference>
<dbReference type="GO" id="GO:0035556">
    <property type="term" value="P:intracellular signal transduction"/>
    <property type="evidence" value="ECO:0007669"/>
    <property type="project" value="InterPro"/>
</dbReference>
<dbReference type="PANTHER" id="PTHR30469">
    <property type="entry name" value="MULTIDRUG RESISTANCE PROTEIN MDTA"/>
    <property type="match status" value="1"/>
</dbReference>
<dbReference type="EMBL" id="CABFPH010000053">
    <property type="protein sequence ID" value="VUD72882.1"/>
    <property type="molecule type" value="Genomic_DNA"/>
</dbReference>
<evidence type="ECO:0000259" key="2">
    <source>
        <dbReference type="PROSITE" id="PS50125"/>
    </source>
</evidence>
<protein>
    <recommendedName>
        <fullName evidence="2">Guanylate cyclase domain-containing protein</fullName>
    </recommendedName>
</protein>
<evidence type="ECO:0000313" key="4">
    <source>
        <dbReference type="Proteomes" id="UP000410984"/>
    </source>
</evidence>
<sequence>MMKRTIAAILASDVAGYSRLMAQDEEDTLRRLSAAKAVFRQHVAAFRGRVFNTAGDAILAEFPSGVEALRAGIAIQTDLDALDREDPPERRVRFRMGLTIGDVVEVEGDLLGDGVNIAARLEGLAEPGGICLSRTVHEAVSGKVQAAFKDIGPQKLKNIPRPVHAFRVVLPGAGAAPLARSPRARALRWGGLAAALSLGIGLGGVMLLRPHWIRGPDPAQASARDDLISVSVARARQACFPDRVRLSGLLNPRRAQEVRPETEGMRVVRSAVQALDTVKAGQVLAEVARIGEPDTAALPLRSPLDGTVVRSAATAGMPASPRGPALFEIAADGAFDLDAEAPLATLARLQPGQGVGVTPLGGGERPGRIRLVADGIDPATQLGRVRVSVGAGDGLRAGQFATGVVRVGERCGIAAPHAAVSQETEGPVIYVANSERIEARPVTTGLSTENEIEIREGLNERDTIVLKAAAFLREGDRIRPVSVPAGR</sequence>
<dbReference type="PANTHER" id="PTHR30469:SF15">
    <property type="entry name" value="HLYD FAMILY OF SECRETION PROTEINS"/>
    <property type="match status" value="1"/>
</dbReference>
<reference evidence="3 4" key="1">
    <citation type="submission" date="2019-06" db="EMBL/GenBank/DDBJ databases">
        <authorList>
            <person name="Rodrigo-Torres L."/>
            <person name="Arahal R. D."/>
            <person name="Lucena T."/>
        </authorList>
    </citation>
    <scope>NUCLEOTIDE SEQUENCE [LARGE SCALE GENOMIC DNA]</scope>
    <source>
        <strain evidence="3 4">SB0023/3</strain>
    </source>
</reference>
<organism evidence="3 4">
    <name type="scientific">Methylobacterium symbioticum</name>
    <dbReference type="NCBI Taxonomy" id="2584084"/>
    <lineage>
        <taxon>Bacteria</taxon>
        <taxon>Pseudomonadati</taxon>
        <taxon>Pseudomonadota</taxon>
        <taxon>Alphaproteobacteria</taxon>
        <taxon>Hyphomicrobiales</taxon>
        <taxon>Methylobacteriaceae</taxon>
        <taxon>Methylobacterium</taxon>
    </lineage>
</organism>
<dbReference type="GO" id="GO:0004016">
    <property type="term" value="F:adenylate cyclase activity"/>
    <property type="evidence" value="ECO:0007669"/>
    <property type="project" value="UniProtKB-ARBA"/>
</dbReference>